<organism evidence="2 3">
    <name type="scientific">Flavobacterium urocaniciphilum</name>
    <dbReference type="NCBI Taxonomy" id="1299341"/>
    <lineage>
        <taxon>Bacteria</taxon>
        <taxon>Pseudomonadati</taxon>
        <taxon>Bacteroidota</taxon>
        <taxon>Flavobacteriia</taxon>
        <taxon>Flavobacteriales</taxon>
        <taxon>Flavobacteriaceae</taxon>
        <taxon>Flavobacterium</taxon>
    </lineage>
</organism>
<sequence>MRPIKGLFMLLIGMISFTAMATTTAKPEQKQKMEIIKEFKAQEVTPVIVVLEYPAVFVEAVFMPGANPTKKPIDEPTFLFAVVLDVGWQGTESKNKLIPYREKLLENYDLHFKSYTQEPIKRIRSNC</sequence>
<dbReference type="Proteomes" id="UP000198648">
    <property type="component" value="Unassembled WGS sequence"/>
</dbReference>
<dbReference type="STRING" id="1299341.SAMN05444005_103129"/>
<accession>A0A1H9BP79</accession>
<dbReference type="AlphaFoldDB" id="A0A1H9BP79"/>
<name>A0A1H9BP79_9FLAO</name>
<dbReference type="EMBL" id="FOEI01000003">
    <property type="protein sequence ID" value="SEP90736.1"/>
    <property type="molecule type" value="Genomic_DNA"/>
</dbReference>
<dbReference type="RefSeq" id="WP_091467194.1">
    <property type="nucleotide sequence ID" value="NZ_FOEI01000003.1"/>
</dbReference>
<reference evidence="2 3" key="1">
    <citation type="submission" date="2016-10" db="EMBL/GenBank/DDBJ databases">
        <authorList>
            <person name="de Groot N.N."/>
        </authorList>
    </citation>
    <scope>NUCLEOTIDE SEQUENCE [LARGE SCALE GENOMIC DNA]</scope>
    <source>
        <strain evidence="2 3">DSM 27078</strain>
    </source>
</reference>
<feature type="chain" id="PRO_5011571319" evidence="1">
    <location>
        <begin position="22"/>
        <end position="127"/>
    </location>
</feature>
<feature type="signal peptide" evidence="1">
    <location>
        <begin position="1"/>
        <end position="21"/>
    </location>
</feature>
<evidence type="ECO:0000313" key="2">
    <source>
        <dbReference type="EMBL" id="SEP90736.1"/>
    </source>
</evidence>
<keyword evidence="3" id="KW-1185">Reference proteome</keyword>
<evidence type="ECO:0000313" key="3">
    <source>
        <dbReference type="Proteomes" id="UP000198648"/>
    </source>
</evidence>
<evidence type="ECO:0000256" key="1">
    <source>
        <dbReference type="SAM" id="SignalP"/>
    </source>
</evidence>
<protein>
    <submittedName>
        <fullName evidence="2">Uncharacterized protein</fullName>
    </submittedName>
</protein>
<gene>
    <name evidence="2" type="ORF">SAMN05444005_103129</name>
</gene>
<keyword evidence="1" id="KW-0732">Signal</keyword>
<dbReference type="OrthoDB" id="9925054at2"/>
<proteinExistence type="predicted"/>